<evidence type="ECO:0000313" key="2">
    <source>
        <dbReference type="WBParaSite" id="jg26634"/>
    </source>
</evidence>
<dbReference type="AlphaFoldDB" id="A0A915E7Q3"/>
<keyword evidence="1" id="KW-1185">Reference proteome</keyword>
<dbReference type="InterPro" id="IPR006954">
    <property type="entry name" value="Mlt-10-like"/>
</dbReference>
<protein>
    <submittedName>
        <fullName evidence="2">Uncharacterized protein</fullName>
    </submittedName>
</protein>
<sequence length="126" mass="14652">MFGEYEKKKVEVFEKLELSYSKQQLKEMNDTGYTMLSPTQLQLLYGPQSVYNNSEALRRLSAMNHTIFEEGLEKDIHRTSELDSFKIRQKDVTLSPIFFVFITLNRLISQPIILSPIVFSPITLSK</sequence>
<dbReference type="WBParaSite" id="jg26634">
    <property type="protein sequence ID" value="jg26634"/>
    <property type="gene ID" value="jg26634"/>
</dbReference>
<dbReference type="PANTHER" id="PTHR21523:SF37">
    <property type="entry name" value="MLT-TEN (MLT-10) RELATED"/>
    <property type="match status" value="1"/>
</dbReference>
<accession>A0A915E7Q3</accession>
<organism evidence="1 2">
    <name type="scientific">Ditylenchus dipsaci</name>
    <dbReference type="NCBI Taxonomy" id="166011"/>
    <lineage>
        <taxon>Eukaryota</taxon>
        <taxon>Metazoa</taxon>
        <taxon>Ecdysozoa</taxon>
        <taxon>Nematoda</taxon>
        <taxon>Chromadorea</taxon>
        <taxon>Rhabditida</taxon>
        <taxon>Tylenchina</taxon>
        <taxon>Tylenchomorpha</taxon>
        <taxon>Sphaerularioidea</taxon>
        <taxon>Anguinidae</taxon>
        <taxon>Anguininae</taxon>
        <taxon>Ditylenchus</taxon>
    </lineage>
</organism>
<reference evidence="2" key="1">
    <citation type="submission" date="2022-11" db="UniProtKB">
        <authorList>
            <consortium name="WormBaseParasite"/>
        </authorList>
    </citation>
    <scope>IDENTIFICATION</scope>
</reference>
<dbReference type="Proteomes" id="UP000887574">
    <property type="component" value="Unplaced"/>
</dbReference>
<proteinExistence type="predicted"/>
<name>A0A915E7Q3_9BILA</name>
<dbReference type="PANTHER" id="PTHR21523">
    <property type="match status" value="1"/>
</dbReference>
<evidence type="ECO:0000313" key="1">
    <source>
        <dbReference type="Proteomes" id="UP000887574"/>
    </source>
</evidence>
<dbReference type="Pfam" id="PF04870">
    <property type="entry name" value="Moulting_cycle"/>
    <property type="match status" value="1"/>
</dbReference>